<dbReference type="AlphaFoldDB" id="A0A6B9F365"/>
<protein>
    <submittedName>
        <fullName evidence="2">Uncharacterized protein</fullName>
    </submittedName>
</protein>
<proteinExistence type="predicted"/>
<dbReference type="Proteomes" id="UP000428325">
    <property type="component" value="Chromosome"/>
</dbReference>
<evidence type="ECO:0000313" key="2">
    <source>
        <dbReference type="EMBL" id="QGX94835.1"/>
    </source>
</evidence>
<evidence type="ECO:0000313" key="3">
    <source>
        <dbReference type="Proteomes" id="UP000428325"/>
    </source>
</evidence>
<dbReference type="RefSeq" id="WP_157689294.1">
    <property type="nucleotide sequence ID" value="NZ_CP034345.1"/>
</dbReference>
<dbReference type="KEGG" id="hra:EI982_08545"/>
<evidence type="ECO:0000256" key="1">
    <source>
        <dbReference type="SAM" id="MobiDB-lite"/>
    </source>
</evidence>
<feature type="compositionally biased region" description="Polar residues" evidence="1">
    <location>
        <begin position="1"/>
        <end position="20"/>
    </location>
</feature>
<dbReference type="GeneID" id="43369581"/>
<accession>A0A6B9F365</accession>
<reference evidence="2 3" key="1">
    <citation type="submission" date="2018-12" db="EMBL/GenBank/DDBJ databases">
        <title>Complete genome sequence of Haloplanus rallus MBLA0036.</title>
        <authorList>
            <person name="Nam Y.-d."/>
            <person name="Kang J."/>
            <person name="Chung W.-H."/>
            <person name="Park Y.S."/>
        </authorList>
    </citation>
    <scope>NUCLEOTIDE SEQUENCE [LARGE SCALE GENOMIC DNA]</scope>
    <source>
        <strain evidence="2 3">MBLA0036</strain>
    </source>
</reference>
<keyword evidence="3" id="KW-1185">Reference proteome</keyword>
<name>A0A6B9F365_9EURY</name>
<feature type="region of interest" description="Disordered" evidence="1">
    <location>
        <begin position="1"/>
        <end position="38"/>
    </location>
</feature>
<gene>
    <name evidence="2" type="ORF">EI982_08545</name>
</gene>
<dbReference type="EMBL" id="CP034345">
    <property type="protein sequence ID" value="QGX94835.1"/>
    <property type="molecule type" value="Genomic_DNA"/>
</dbReference>
<sequence>MQTQQPTPAESALTAATTIAGSERDRSKTPPAPCFTIEFNPDEETRRRYRFEPKRDTTGWWRYEDEWTGMDWQCLVRESIKTISLSVDGSPVLDT</sequence>
<organism evidence="2 3">
    <name type="scientific">Haloplanus rallus</name>
    <dbReference type="NCBI Taxonomy" id="1816183"/>
    <lineage>
        <taxon>Archaea</taxon>
        <taxon>Methanobacteriati</taxon>
        <taxon>Methanobacteriota</taxon>
        <taxon>Stenosarchaea group</taxon>
        <taxon>Halobacteria</taxon>
        <taxon>Halobacteriales</taxon>
        <taxon>Haloferacaceae</taxon>
        <taxon>Haloplanus</taxon>
    </lineage>
</organism>
<dbReference type="OrthoDB" id="11472at2157"/>